<protein>
    <recommendedName>
        <fullName evidence="1">DSBA-like thioredoxin domain-containing protein</fullName>
    </recommendedName>
</protein>
<dbReference type="SUPFAM" id="SSF52833">
    <property type="entry name" value="Thioredoxin-like"/>
    <property type="match status" value="1"/>
</dbReference>
<dbReference type="EMBL" id="SMCO01000009">
    <property type="protein sequence ID" value="TCV85331.1"/>
    <property type="molecule type" value="Genomic_DNA"/>
</dbReference>
<accession>A0A4R3Y1Z9</accession>
<organism evidence="2 3">
    <name type="scientific">Sulfurirhabdus autotrophica</name>
    <dbReference type="NCBI Taxonomy" id="1706046"/>
    <lineage>
        <taxon>Bacteria</taxon>
        <taxon>Pseudomonadati</taxon>
        <taxon>Pseudomonadota</taxon>
        <taxon>Betaproteobacteria</taxon>
        <taxon>Nitrosomonadales</taxon>
        <taxon>Sulfuricellaceae</taxon>
        <taxon>Sulfurirhabdus</taxon>
    </lineage>
</organism>
<dbReference type="Gene3D" id="3.40.30.10">
    <property type="entry name" value="Glutaredoxin"/>
    <property type="match status" value="1"/>
</dbReference>
<evidence type="ECO:0000313" key="3">
    <source>
        <dbReference type="Proteomes" id="UP000295367"/>
    </source>
</evidence>
<reference evidence="2 3" key="1">
    <citation type="submission" date="2019-03" db="EMBL/GenBank/DDBJ databases">
        <title>Genomic Encyclopedia of Type Strains, Phase IV (KMG-IV): sequencing the most valuable type-strain genomes for metagenomic binning, comparative biology and taxonomic classification.</title>
        <authorList>
            <person name="Goeker M."/>
        </authorList>
    </citation>
    <scope>NUCLEOTIDE SEQUENCE [LARGE SCALE GENOMIC DNA]</scope>
    <source>
        <strain evidence="2 3">DSM 100309</strain>
    </source>
</reference>
<evidence type="ECO:0000259" key="1">
    <source>
        <dbReference type="Pfam" id="PF01323"/>
    </source>
</evidence>
<sequence length="217" mass="24540">MNQPILWYFADPMCSWCWGFSPTIEALKLTYQDKLKVALVLGGLRAGTTDPMTPQQREDILHHWHAVQKHTGQTFQFDGAMPEGFIYDTEPACRGVVAISESSPELTFPFFKAVQSAFYVKNQDVTKPEVLAKLAEELGVDPKLFLEAFHSEETKHKTLAHFHKAREWGVRGFPTIVLQSDANYHLLSKGYSTEAELKEQIDPILAEKQGDSNKSIQ</sequence>
<dbReference type="RefSeq" id="WP_165922972.1">
    <property type="nucleotide sequence ID" value="NZ_BHVT01000039.1"/>
</dbReference>
<dbReference type="InterPro" id="IPR036249">
    <property type="entry name" value="Thioredoxin-like_sf"/>
</dbReference>
<dbReference type="CDD" id="cd03025">
    <property type="entry name" value="DsbA_FrnE_like"/>
    <property type="match status" value="1"/>
</dbReference>
<dbReference type="Pfam" id="PF01323">
    <property type="entry name" value="DSBA"/>
    <property type="match status" value="1"/>
</dbReference>
<dbReference type="Gene3D" id="1.10.472.60">
    <property type="entry name" value="putative protein disulfide isomerase domain"/>
    <property type="match status" value="1"/>
</dbReference>
<dbReference type="InterPro" id="IPR001853">
    <property type="entry name" value="DSBA-like_thioredoxin_dom"/>
</dbReference>
<name>A0A4R3Y1Z9_9PROT</name>
<gene>
    <name evidence="2" type="ORF">EDC63_1091</name>
</gene>
<dbReference type="PANTHER" id="PTHR13887">
    <property type="entry name" value="GLUTATHIONE S-TRANSFERASE KAPPA"/>
    <property type="match status" value="1"/>
</dbReference>
<dbReference type="Proteomes" id="UP000295367">
    <property type="component" value="Unassembled WGS sequence"/>
</dbReference>
<feature type="domain" description="DSBA-like thioredoxin" evidence="1">
    <location>
        <begin position="8"/>
        <end position="181"/>
    </location>
</feature>
<proteinExistence type="predicted"/>
<evidence type="ECO:0000313" key="2">
    <source>
        <dbReference type="EMBL" id="TCV85331.1"/>
    </source>
</evidence>
<dbReference type="PANTHER" id="PTHR13887:SF54">
    <property type="entry name" value="DSBA FAMILY PROTEIN"/>
    <property type="match status" value="1"/>
</dbReference>
<comment type="caution">
    <text evidence="2">The sequence shown here is derived from an EMBL/GenBank/DDBJ whole genome shotgun (WGS) entry which is preliminary data.</text>
</comment>
<keyword evidence="3" id="KW-1185">Reference proteome</keyword>
<dbReference type="AlphaFoldDB" id="A0A4R3Y1Z9"/>